<evidence type="ECO:0000256" key="2">
    <source>
        <dbReference type="SAM" id="SignalP"/>
    </source>
</evidence>
<organism evidence="3 4">
    <name type="scientific">Spiroplasma monobiae MQ-1</name>
    <dbReference type="NCBI Taxonomy" id="1336748"/>
    <lineage>
        <taxon>Bacteria</taxon>
        <taxon>Bacillati</taxon>
        <taxon>Mycoplasmatota</taxon>
        <taxon>Mollicutes</taxon>
        <taxon>Entomoplasmatales</taxon>
        <taxon>Spiroplasmataceae</taxon>
        <taxon>Spiroplasma</taxon>
    </lineage>
</organism>
<protein>
    <submittedName>
        <fullName evidence="3">Uncharacterized protein</fullName>
    </submittedName>
</protein>
<keyword evidence="2" id="KW-0732">Signal</keyword>
<gene>
    <name evidence="3" type="ORF">SMONO_v1c05770</name>
</gene>
<evidence type="ECO:0000313" key="4">
    <source>
        <dbReference type="Proteomes" id="UP000234790"/>
    </source>
</evidence>
<name>A0A2K9LUV1_SPISQ</name>
<feature type="signal peptide" evidence="2">
    <location>
        <begin position="1"/>
        <end position="21"/>
    </location>
</feature>
<feature type="chain" id="PRO_5014907958" evidence="2">
    <location>
        <begin position="22"/>
        <end position="541"/>
    </location>
</feature>
<dbReference type="EMBL" id="CP025543">
    <property type="protein sequence ID" value="AUM62826.1"/>
    <property type="molecule type" value="Genomic_DNA"/>
</dbReference>
<reference evidence="3 4" key="1">
    <citation type="submission" date="2017-12" db="EMBL/GenBank/DDBJ databases">
        <title>Complete genome sequence of Spiroplasma monobiae MQ-1 (ATCC 33825).</title>
        <authorList>
            <person name="Tsai Y.-M."/>
            <person name="Lo W.-S."/>
            <person name="Wu P.-S."/>
            <person name="Cho S.-T."/>
            <person name="Kuo C.-H."/>
        </authorList>
    </citation>
    <scope>NUCLEOTIDE SEQUENCE [LARGE SCALE GENOMIC DNA]</scope>
    <source>
        <strain evidence="3 4">MQ-1</strain>
    </source>
</reference>
<proteinExistence type="predicted"/>
<feature type="coiled-coil region" evidence="1">
    <location>
        <begin position="280"/>
        <end position="307"/>
    </location>
</feature>
<keyword evidence="1" id="KW-0175">Coiled coil</keyword>
<evidence type="ECO:0000313" key="3">
    <source>
        <dbReference type="EMBL" id="AUM62826.1"/>
    </source>
</evidence>
<dbReference type="AlphaFoldDB" id="A0A2K9LUV1"/>
<dbReference type="Proteomes" id="UP000234790">
    <property type="component" value="Chromosome"/>
</dbReference>
<dbReference type="OrthoDB" id="9818247at2"/>
<dbReference type="RefSeq" id="WP_101780877.1">
    <property type="nucleotide sequence ID" value="NZ_CP025543.1"/>
</dbReference>
<dbReference type="KEGG" id="smoo:SMONO_v1c05770"/>
<accession>A0A2K9LUV1</accession>
<keyword evidence="4" id="KW-1185">Reference proteome</keyword>
<sequence>MRKLLLSLGSLTLGITATSSAIVSINNSSRFDPIDKFETPYEMIETSKILDKVISNPQSYQDIVFIENLLLQSTIMLDEIYSSTFFYNTSTKITQVLNIYKEQLERVETPNQSNFYLDLMNKSQEISINFIAKTEDPEIKNLFIEYEQLKREEAIKFFDIYDRKITTLNYELQSSQKSINDINVENAEIDEKLKGLAKENEIINSIFKLLDYTLQLAGNVKEIYSNGRTNIDVYYNSAEWHAKNWGLAFIPFYGTAFSINFKNNMDYAARGIQTYVDVFLTEGSDEYEQFQEMKENMENLRKQMLDVDPLSNDWITKLLEDAGLGEKESEILTMGIQLLVDEGVSKIPYVGKALEAIFVFIGVGFQAKKLADTFDEKLSFQYEEIKPLLELNDKTIAESYIQLLNTQKELTKKFKINNDKQEKLRKKMEQNLIKVNEENKKLDELKFDINSLNQKFIDTMNLGIFSDNYYYWQMNIISDIKPINSKMLISRSIEDINKQKNLKFNQLVKKINENGKNNSILKNLEIKNNLSNNNYSMIIKI</sequence>
<evidence type="ECO:0000256" key="1">
    <source>
        <dbReference type="SAM" id="Coils"/>
    </source>
</evidence>
<feature type="coiled-coil region" evidence="1">
    <location>
        <begin position="418"/>
        <end position="455"/>
    </location>
</feature>